<organism evidence="4 5">
    <name type="scientific">Aspergillus novofumigatus (strain IBT 16806)</name>
    <dbReference type="NCBI Taxonomy" id="1392255"/>
    <lineage>
        <taxon>Eukaryota</taxon>
        <taxon>Fungi</taxon>
        <taxon>Dikarya</taxon>
        <taxon>Ascomycota</taxon>
        <taxon>Pezizomycotina</taxon>
        <taxon>Eurotiomycetes</taxon>
        <taxon>Eurotiomycetidae</taxon>
        <taxon>Eurotiales</taxon>
        <taxon>Aspergillaceae</taxon>
        <taxon>Aspergillus</taxon>
        <taxon>Aspergillus subgen. Fumigati</taxon>
    </lineage>
</organism>
<dbReference type="STRING" id="1392255.A0A2I1CHA6"/>
<dbReference type="PROSITE" id="PS50088">
    <property type="entry name" value="ANK_REPEAT"/>
    <property type="match status" value="5"/>
</dbReference>
<dbReference type="VEuPathDB" id="FungiDB:P174DRAFT_501662"/>
<dbReference type="InterPro" id="IPR002110">
    <property type="entry name" value="Ankyrin_rpt"/>
</dbReference>
<keyword evidence="1" id="KW-0677">Repeat</keyword>
<dbReference type="Pfam" id="PF12796">
    <property type="entry name" value="Ank_2"/>
    <property type="match status" value="3"/>
</dbReference>
<proteinExistence type="predicted"/>
<dbReference type="PANTHER" id="PTHR24198">
    <property type="entry name" value="ANKYRIN REPEAT AND PROTEIN KINASE DOMAIN-CONTAINING PROTEIN"/>
    <property type="match status" value="1"/>
</dbReference>
<dbReference type="PANTHER" id="PTHR24198:SF165">
    <property type="entry name" value="ANKYRIN REPEAT-CONTAINING PROTEIN-RELATED"/>
    <property type="match status" value="1"/>
</dbReference>
<accession>A0A2I1CHA6</accession>
<feature type="repeat" description="ANK" evidence="3">
    <location>
        <begin position="288"/>
        <end position="320"/>
    </location>
</feature>
<keyword evidence="2 3" id="KW-0040">ANK repeat</keyword>
<dbReference type="EMBL" id="MSZS01000002">
    <property type="protein sequence ID" value="PKX97008.1"/>
    <property type="molecule type" value="Genomic_DNA"/>
</dbReference>
<sequence>MSSLGPGGLREERALFEAIHHNDIATVAQLLNDGVSPDGPSLDCHPLHEAILRGRHEIIALLIQHGVHDRSDEMGTNALHLAALKGDAQILEMIIKYCKQRNYSLFDRAAAQKAPIHFAAMSRSLECVQVLLREGASIHDVTTHAETLLHFAAGERSVWAEKGSQEDETALLKYLIAAGANVNALTSIRESPLWYAVQEDNLPAVRELLAASANVQLRNLYGETVLHEAAHHSSLTVVQVLVQGGVDVHARSSSNGSILHRAAEAGRVDTVQWILGHSNLTVNETGSHGWTPLHSAVFACQSTMTKYLLEHGADPTIGSDPGNHTALHYAAFSNRGEADSTLVRYLIQYGASVNAPADSRCFKSWGQTGESLHEWLFDPEPDELEIVYPIHCAAWSSVPSRLGALLEAGADIQARTSVDGSTPLHLSARSGLEMVRVLLSNGADPNATDTAGCKMAHHLVFAFRQTPKIAWEFLVENQLWDASTVEQDLERGKVYEQMAKCFKTRNIFSRQPPMSIA</sequence>
<feature type="repeat" description="ANK" evidence="3">
    <location>
        <begin position="419"/>
        <end position="450"/>
    </location>
</feature>
<keyword evidence="5" id="KW-1185">Reference proteome</keyword>
<evidence type="ECO:0000313" key="5">
    <source>
        <dbReference type="Proteomes" id="UP000234474"/>
    </source>
</evidence>
<comment type="caution">
    <text evidence="4">The sequence shown here is derived from an EMBL/GenBank/DDBJ whole genome shotgun (WGS) entry which is preliminary data.</text>
</comment>
<feature type="repeat" description="ANK" evidence="3">
    <location>
        <begin position="221"/>
        <end position="253"/>
    </location>
</feature>
<dbReference type="AlphaFoldDB" id="A0A2I1CHA6"/>
<evidence type="ECO:0000256" key="1">
    <source>
        <dbReference type="ARBA" id="ARBA00022737"/>
    </source>
</evidence>
<evidence type="ECO:0000313" key="4">
    <source>
        <dbReference type="EMBL" id="PKX97008.1"/>
    </source>
</evidence>
<dbReference type="Gene3D" id="1.25.40.20">
    <property type="entry name" value="Ankyrin repeat-containing domain"/>
    <property type="match status" value="4"/>
</dbReference>
<dbReference type="PRINTS" id="PR01415">
    <property type="entry name" value="ANKYRIN"/>
</dbReference>
<dbReference type="SUPFAM" id="SSF48403">
    <property type="entry name" value="Ankyrin repeat"/>
    <property type="match status" value="2"/>
</dbReference>
<dbReference type="OMA" id="MSDWNGR"/>
<feature type="repeat" description="ANK" evidence="3">
    <location>
        <begin position="322"/>
        <end position="358"/>
    </location>
</feature>
<dbReference type="GeneID" id="36538379"/>
<name>A0A2I1CHA6_ASPN1</name>
<gene>
    <name evidence="4" type="ORF">P174DRAFT_501662</name>
</gene>
<dbReference type="Proteomes" id="UP000234474">
    <property type="component" value="Unassembled WGS sequence"/>
</dbReference>
<dbReference type="PROSITE" id="PS50297">
    <property type="entry name" value="ANK_REP_REGION"/>
    <property type="match status" value="5"/>
</dbReference>
<protein>
    <submittedName>
        <fullName evidence="4">Ankyrin</fullName>
    </submittedName>
</protein>
<reference evidence="5" key="1">
    <citation type="journal article" date="2018" name="Proc. Natl. Acad. Sci. U.S.A.">
        <title>Linking secondary metabolites to gene clusters through genome sequencing of six diverse Aspergillus species.</title>
        <authorList>
            <person name="Kaerboelling I."/>
            <person name="Vesth T.C."/>
            <person name="Frisvad J.C."/>
            <person name="Nybo J.L."/>
            <person name="Theobald S."/>
            <person name="Kuo A."/>
            <person name="Bowyer P."/>
            <person name="Matsuda Y."/>
            <person name="Mondo S."/>
            <person name="Lyhne E.K."/>
            <person name="Kogle M.E."/>
            <person name="Clum A."/>
            <person name="Lipzen A."/>
            <person name="Salamov A."/>
            <person name="Ngan C.Y."/>
            <person name="Daum C."/>
            <person name="Chiniquy J."/>
            <person name="Barry K."/>
            <person name="LaButti K."/>
            <person name="Haridas S."/>
            <person name="Simmons B.A."/>
            <person name="Magnuson J.K."/>
            <person name="Mortensen U.H."/>
            <person name="Larsen T.O."/>
            <person name="Grigoriev I.V."/>
            <person name="Baker S.E."/>
            <person name="Andersen M.R."/>
        </authorList>
    </citation>
    <scope>NUCLEOTIDE SEQUENCE [LARGE SCALE GENOMIC DNA]</scope>
    <source>
        <strain evidence="5">IBT 16806</strain>
    </source>
</reference>
<dbReference type="SMART" id="SM00248">
    <property type="entry name" value="ANK"/>
    <property type="match status" value="12"/>
</dbReference>
<dbReference type="InterPro" id="IPR036770">
    <property type="entry name" value="Ankyrin_rpt-contain_sf"/>
</dbReference>
<evidence type="ECO:0000256" key="2">
    <source>
        <dbReference type="ARBA" id="ARBA00023043"/>
    </source>
</evidence>
<evidence type="ECO:0000256" key="3">
    <source>
        <dbReference type="PROSITE-ProRule" id="PRU00023"/>
    </source>
</evidence>
<dbReference type="OrthoDB" id="366390at2759"/>
<feature type="repeat" description="ANK" evidence="3">
    <location>
        <begin position="111"/>
        <end position="143"/>
    </location>
</feature>
<dbReference type="Pfam" id="PF00023">
    <property type="entry name" value="Ank"/>
    <property type="match status" value="2"/>
</dbReference>
<dbReference type="RefSeq" id="XP_024685603.1">
    <property type="nucleotide sequence ID" value="XM_024831042.1"/>
</dbReference>